<dbReference type="InterPro" id="IPR011990">
    <property type="entry name" value="TPR-like_helical_dom_sf"/>
</dbReference>
<feature type="transmembrane region" description="Helical" evidence="1">
    <location>
        <begin position="263"/>
        <end position="282"/>
    </location>
</feature>
<dbReference type="PANTHER" id="PTHR45153">
    <property type="entry name" value="TETRATRICOPEPTIDE REPEAT PROTEIN 16"/>
    <property type="match status" value="1"/>
</dbReference>
<dbReference type="AlphaFoldDB" id="A0A7K1S5Q3"/>
<accession>A0A7K1S5Q3</accession>
<keyword evidence="1" id="KW-0812">Transmembrane</keyword>
<dbReference type="InterPro" id="IPR019734">
    <property type="entry name" value="TPR_rpt"/>
</dbReference>
<feature type="transmembrane region" description="Helical" evidence="1">
    <location>
        <begin position="232"/>
        <end position="251"/>
    </location>
</feature>
<dbReference type="Proteomes" id="UP000436006">
    <property type="component" value="Unassembled WGS sequence"/>
</dbReference>
<reference evidence="2 3" key="1">
    <citation type="submission" date="2019-12" db="EMBL/GenBank/DDBJ databases">
        <title>Spirosoma sp. HMF4905 genome sequencing and assembly.</title>
        <authorList>
            <person name="Kang H."/>
            <person name="Cha I."/>
            <person name="Kim H."/>
            <person name="Joh K."/>
        </authorList>
    </citation>
    <scope>NUCLEOTIDE SEQUENCE [LARGE SCALE GENOMIC DNA]</scope>
    <source>
        <strain evidence="2 3">HMF4905</strain>
    </source>
</reference>
<dbReference type="PANTHER" id="PTHR45153:SF1">
    <property type="entry name" value="TETRATRICOPEPTIDE REPEAT PROTEIN 16"/>
    <property type="match status" value="1"/>
</dbReference>
<dbReference type="Gene3D" id="1.25.40.10">
    <property type="entry name" value="Tetratricopeptide repeat domain"/>
    <property type="match status" value="1"/>
</dbReference>
<dbReference type="RefSeq" id="WP_157583061.1">
    <property type="nucleotide sequence ID" value="NZ_WPIN01000001.1"/>
</dbReference>
<dbReference type="Pfam" id="PF14559">
    <property type="entry name" value="TPR_19"/>
    <property type="match status" value="1"/>
</dbReference>
<comment type="caution">
    <text evidence="2">The sequence shown here is derived from an EMBL/GenBank/DDBJ whole genome shotgun (WGS) entry which is preliminary data.</text>
</comment>
<protein>
    <submittedName>
        <fullName evidence="2">Tetratricopeptide repeat protein</fullName>
    </submittedName>
</protein>
<keyword evidence="1" id="KW-1133">Transmembrane helix</keyword>
<proteinExistence type="predicted"/>
<sequence length="288" mass="32183">MEILVTAAIIGYIIYLRYYADLRNKSEKDIEKLQVGIKLYNTGQLNDALVFFTQYLQKEPTSSVAYLYQARCYRALGQLSTALNALKTGESYDDTVADLHVEIGQILYDQQHYAEAFLEFDKAVFHSKGLLADAFQWRGLTRQQLQQTAEARQDLERANALRQSESTVNTTSGGDAGVFFDRKLLSHAIVILINSALLLIVIKNTSVIHLPYLLAAIAATVIGFLEPKKGWILAILQASILWISYTFFTITPQASGARDLELFGLYGSIILTFIGSFIGGILKRQLAR</sequence>
<evidence type="ECO:0000313" key="3">
    <source>
        <dbReference type="Proteomes" id="UP000436006"/>
    </source>
</evidence>
<evidence type="ECO:0000313" key="2">
    <source>
        <dbReference type="EMBL" id="MVM28976.1"/>
    </source>
</evidence>
<dbReference type="SMART" id="SM00028">
    <property type="entry name" value="TPR"/>
    <property type="match status" value="4"/>
</dbReference>
<gene>
    <name evidence="2" type="ORF">GO755_02945</name>
</gene>
<feature type="transmembrane region" description="Helical" evidence="1">
    <location>
        <begin position="208"/>
        <end position="225"/>
    </location>
</feature>
<dbReference type="EMBL" id="WPIN01000001">
    <property type="protein sequence ID" value="MVM28976.1"/>
    <property type="molecule type" value="Genomic_DNA"/>
</dbReference>
<evidence type="ECO:0000256" key="1">
    <source>
        <dbReference type="SAM" id="Phobius"/>
    </source>
</evidence>
<feature type="transmembrane region" description="Helical" evidence="1">
    <location>
        <begin position="184"/>
        <end position="202"/>
    </location>
</feature>
<keyword evidence="1" id="KW-0472">Membrane</keyword>
<name>A0A7K1S5Q3_9BACT</name>
<dbReference type="SUPFAM" id="SSF48452">
    <property type="entry name" value="TPR-like"/>
    <property type="match status" value="1"/>
</dbReference>
<organism evidence="2 3">
    <name type="scientific">Spirosoma arboris</name>
    <dbReference type="NCBI Taxonomy" id="2682092"/>
    <lineage>
        <taxon>Bacteria</taxon>
        <taxon>Pseudomonadati</taxon>
        <taxon>Bacteroidota</taxon>
        <taxon>Cytophagia</taxon>
        <taxon>Cytophagales</taxon>
        <taxon>Cytophagaceae</taxon>
        <taxon>Spirosoma</taxon>
    </lineage>
</organism>
<keyword evidence="3" id="KW-1185">Reference proteome</keyword>